<sequence length="100" mass="11747">MYEYFSYESRIISDNALTTLEISYIKAFSFNNLYNFKYEASSMLNYKHTDEVKIKMIERLKNKNNHPMYGKNHSTVALGLISKPGILNPMYGKNYSKEIK</sequence>
<dbReference type="SUPFAM" id="SSF64496">
    <property type="entry name" value="DNA-binding domain of intron-encoded endonucleases"/>
    <property type="match status" value="1"/>
</dbReference>
<keyword evidence="2" id="KW-0496">Mitochondrion</keyword>
<keyword evidence="2" id="KW-0540">Nuclease</keyword>
<dbReference type="InterPro" id="IPR006350">
    <property type="entry name" value="Intron_endoG1"/>
</dbReference>
<organism evidence="2">
    <name type="scientific">Hirsutella rhossiliensis</name>
    <dbReference type="NCBI Taxonomy" id="111463"/>
    <lineage>
        <taxon>Eukaryota</taxon>
        <taxon>Fungi</taxon>
        <taxon>Dikarya</taxon>
        <taxon>Ascomycota</taxon>
        <taxon>Pezizomycotina</taxon>
        <taxon>Sordariomycetes</taxon>
        <taxon>Hypocreomycetidae</taxon>
        <taxon>Hypocreales</taxon>
        <taxon>Ophiocordycipitaceae</taxon>
        <taxon>Hirsutella</taxon>
    </lineage>
</organism>
<geneLocation type="mitochondrion" evidence="2"/>
<accession>A0A3G4R799</accession>
<evidence type="ECO:0000313" key="2">
    <source>
        <dbReference type="EMBL" id="AYU58492.1"/>
    </source>
</evidence>
<dbReference type="EMBL" id="MG979071">
    <property type="protein sequence ID" value="AYU58492.1"/>
    <property type="molecule type" value="Genomic_DNA"/>
</dbReference>
<keyword evidence="2" id="KW-0255">Endonuclease</keyword>
<reference evidence="2" key="1">
    <citation type="submission" date="2018-02" db="EMBL/GenBank/DDBJ databases">
        <authorList>
            <person name="Zhang Y.-J."/>
        </authorList>
    </citation>
    <scope>NUCLEOTIDE SEQUENCE</scope>
    <source>
        <strain evidence="2">OWVT-1</strain>
    </source>
</reference>
<evidence type="ECO:0000259" key="1">
    <source>
        <dbReference type="Pfam" id="PF07460"/>
    </source>
</evidence>
<protein>
    <submittedName>
        <fullName evidence="2">GIY-YIG endonuclease</fullName>
    </submittedName>
</protein>
<reference evidence="2" key="2">
    <citation type="journal article" date="2019" name="Wei Sheng Wu Xue Bao">
        <title>Reanalysis of the mitochondrial genome of the nematophagous fungus Hirsutella rhossiliensis.</title>
        <authorList>
            <person name="Yan Q."/>
            <person name="Liu X."/>
            <person name="Zhang Y."/>
        </authorList>
    </citation>
    <scope>NUCLEOTIDE SEQUENCE</scope>
    <source>
        <strain evidence="2">OWVT-1</strain>
    </source>
</reference>
<dbReference type="Pfam" id="PF07460">
    <property type="entry name" value="NUMOD3"/>
    <property type="match status" value="1"/>
</dbReference>
<dbReference type="GO" id="GO:0003677">
    <property type="term" value="F:DNA binding"/>
    <property type="evidence" value="ECO:0007669"/>
    <property type="project" value="InterPro"/>
</dbReference>
<dbReference type="InterPro" id="IPR003611">
    <property type="entry name" value="NUMOD3"/>
</dbReference>
<dbReference type="NCBIfam" id="TIGR01453">
    <property type="entry name" value="grpIintron_endo"/>
    <property type="match status" value="1"/>
</dbReference>
<proteinExistence type="predicted"/>
<feature type="domain" description="Nuclease associated modular" evidence="1">
    <location>
        <begin position="45"/>
        <end position="75"/>
    </location>
</feature>
<dbReference type="GO" id="GO:0004519">
    <property type="term" value="F:endonuclease activity"/>
    <property type="evidence" value="ECO:0007669"/>
    <property type="project" value="UniProtKB-KW"/>
</dbReference>
<keyword evidence="2" id="KW-0378">Hydrolase</keyword>
<gene>
    <name evidence="2" type="primary">orf100</name>
</gene>
<name>A0A3G4R799_9HYPO</name>
<dbReference type="AlphaFoldDB" id="A0A3G4R799"/>